<comment type="caution">
    <text evidence="1">The sequence shown here is derived from an EMBL/GenBank/DDBJ whole genome shotgun (WGS) entry which is preliminary data.</text>
</comment>
<dbReference type="GO" id="GO:0009306">
    <property type="term" value="P:protein secretion"/>
    <property type="evidence" value="ECO:0007669"/>
    <property type="project" value="InterPro"/>
</dbReference>
<evidence type="ECO:0000313" key="2">
    <source>
        <dbReference type="Proteomes" id="UP001140293"/>
    </source>
</evidence>
<keyword evidence="2" id="KW-1185">Reference proteome</keyword>
<sequence length="133" mass="13623">MSSEPLSVETGDLRAFSRAHADVATDIARLAELAPDAAGVASTHGTIGFGMQAALKELLGARLGSLQTTAGSGDAIAEMLRTAARTYDGVDDDGAQRIRAAWGDGLDFPFPDVTTVPVPDAPAPLPVPGGRPR</sequence>
<name>A0A9X2YRA1_9MYCO</name>
<protein>
    <submittedName>
        <fullName evidence="1">ESX-1 secretion-associated protein</fullName>
    </submittedName>
</protein>
<dbReference type="RefSeq" id="WP_264014284.1">
    <property type="nucleotide sequence ID" value="NZ_JACKSJ010000162.1"/>
</dbReference>
<evidence type="ECO:0000313" key="1">
    <source>
        <dbReference type="EMBL" id="MCV7172105.1"/>
    </source>
</evidence>
<dbReference type="AlphaFoldDB" id="A0A9X2YRA1"/>
<dbReference type="Proteomes" id="UP001140293">
    <property type="component" value="Unassembled WGS sequence"/>
</dbReference>
<gene>
    <name evidence="1" type="ORF">H7I41_19500</name>
</gene>
<dbReference type="InterPro" id="IPR022536">
    <property type="entry name" value="EspC"/>
</dbReference>
<organism evidence="1 2">
    <name type="scientific">[Mycobacterium] manitobense</name>
    <dbReference type="NCBI Taxonomy" id="190147"/>
    <lineage>
        <taxon>Bacteria</taxon>
        <taxon>Bacillati</taxon>
        <taxon>Actinomycetota</taxon>
        <taxon>Actinomycetes</taxon>
        <taxon>Mycobacteriales</taxon>
        <taxon>Mycobacteriaceae</taxon>
        <taxon>Mycolicibacterium</taxon>
    </lineage>
</organism>
<dbReference type="EMBL" id="JACKSJ010000162">
    <property type="protein sequence ID" value="MCV7172105.1"/>
    <property type="molecule type" value="Genomic_DNA"/>
</dbReference>
<accession>A0A9X2YRA1</accession>
<reference evidence="1" key="1">
    <citation type="submission" date="2020-07" db="EMBL/GenBank/DDBJ databases">
        <authorList>
            <person name="Pettersson B.M.F."/>
            <person name="Behra P.R.K."/>
            <person name="Ramesh M."/>
            <person name="Das S."/>
            <person name="Dasgupta S."/>
            <person name="Kirsebom L.A."/>
        </authorList>
    </citation>
    <scope>NUCLEOTIDE SEQUENCE</scope>
    <source>
        <strain evidence="1">DSM 44615</strain>
    </source>
</reference>
<reference evidence="1" key="2">
    <citation type="journal article" date="2022" name="BMC Genomics">
        <title>Comparative genome analysis of mycobacteria focusing on tRNA and non-coding RNA.</title>
        <authorList>
            <person name="Behra P.R.K."/>
            <person name="Pettersson B.M.F."/>
            <person name="Ramesh M."/>
            <person name="Das S."/>
            <person name="Dasgupta S."/>
            <person name="Kirsebom L.A."/>
        </authorList>
    </citation>
    <scope>NUCLEOTIDE SEQUENCE</scope>
    <source>
        <strain evidence="1">DSM 44615</strain>
    </source>
</reference>
<proteinExistence type="predicted"/>
<dbReference type="Pfam" id="PF10824">
    <property type="entry name" value="T7SS_ESX_EspC"/>
    <property type="match status" value="1"/>
</dbReference>